<protein>
    <submittedName>
        <fullName evidence="1">Uncharacterized protein</fullName>
    </submittedName>
</protein>
<accession>X1VP90</accession>
<name>X1VP90_9ZZZZ</name>
<proteinExistence type="predicted"/>
<organism evidence="1">
    <name type="scientific">marine sediment metagenome</name>
    <dbReference type="NCBI Taxonomy" id="412755"/>
    <lineage>
        <taxon>unclassified sequences</taxon>
        <taxon>metagenomes</taxon>
        <taxon>ecological metagenomes</taxon>
    </lineage>
</organism>
<gene>
    <name evidence="1" type="ORF">S12H4_61639</name>
</gene>
<evidence type="ECO:0000313" key="1">
    <source>
        <dbReference type="EMBL" id="GAJ21792.1"/>
    </source>
</evidence>
<comment type="caution">
    <text evidence="1">The sequence shown here is derived from an EMBL/GenBank/DDBJ whole genome shotgun (WGS) entry which is preliminary data.</text>
</comment>
<feature type="non-terminal residue" evidence="1">
    <location>
        <position position="1"/>
    </location>
</feature>
<reference evidence="1" key="1">
    <citation type="journal article" date="2014" name="Front. Microbiol.">
        <title>High frequency of phylogenetically diverse reductive dehalogenase-homologous genes in deep subseafloor sedimentary metagenomes.</title>
        <authorList>
            <person name="Kawai M."/>
            <person name="Futagami T."/>
            <person name="Toyoda A."/>
            <person name="Takaki Y."/>
            <person name="Nishi S."/>
            <person name="Hori S."/>
            <person name="Arai W."/>
            <person name="Tsubouchi T."/>
            <person name="Morono Y."/>
            <person name="Uchiyama I."/>
            <person name="Ito T."/>
            <person name="Fujiyama A."/>
            <person name="Inagaki F."/>
            <person name="Takami H."/>
        </authorList>
    </citation>
    <scope>NUCLEOTIDE SEQUENCE</scope>
    <source>
        <strain evidence="1">Expedition CK06-06</strain>
    </source>
</reference>
<dbReference type="EMBL" id="BARW01040995">
    <property type="protein sequence ID" value="GAJ21792.1"/>
    <property type="molecule type" value="Genomic_DNA"/>
</dbReference>
<sequence length="82" mass="9466">HSALLVKIPCRVCPFQYGECRKPAEADCPVQPTAPELKEWLKQAAQAHLCDYYGQELSETDYHLNQKWLPMQQAIEELGDHR</sequence>
<dbReference type="AlphaFoldDB" id="X1VP90"/>